<evidence type="ECO:0000256" key="2">
    <source>
        <dbReference type="ARBA" id="ARBA00022618"/>
    </source>
</evidence>
<evidence type="ECO:0000313" key="12">
    <source>
        <dbReference type="EMBL" id="ATI42696.1"/>
    </source>
</evidence>
<dbReference type="InterPro" id="IPR039001">
    <property type="entry name" value="Pal"/>
</dbReference>
<dbReference type="GO" id="GO:0051301">
    <property type="term" value="P:cell division"/>
    <property type="evidence" value="ECO:0007669"/>
    <property type="project" value="UniProtKB-UniRule"/>
</dbReference>
<evidence type="ECO:0000256" key="7">
    <source>
        <dbReference type="ARBA" id="ARBA00023288"/>
    </source>
</evidence>
<protein>
    <recommendedName>
        <fullName evidence="9">Peptidoglycan-associated protein</fullName>
    </recommendedName>
</protein>
<dbReference type="RefSeq" id="WP_088663655.1">
    <property type="nucleotide sequence ID" value="NZ_CP021404.1"/>
</dbReference>
<evidence type="ECO:0000256" key="10">
    <source>
        <dbReference type="PROSITE-ProRule" id="PRU00473"/>
    </source>
</evidence>
<evidence type="ECO:0000256" key="4">
    <source>
        <dbReference type="ARBA" id="ARBA00023136"/>
    </source>
</evidence>
<dbReference type="GO" id="GO:0009279">
    <property type="term" value="C:cell outer membrane"/>
    <property type="evidence" value="ECO:0007669"/>
    <property type="project" value="UniProtKB-SubCell"/>
</dbReference>
<dbReference type="CDD" id="cd07185">
    <property type="entry name" value="OmpA_C-like"/>
    <property type="match status" value="1"/>
</dbReference>
<dbReference type="InterPro" id="IPR014169">
    <property type="entry name" value="Pal_lipo_C"/>
</dbReference>
<feature type="domain" description="OmpA-like" evidence="11">
    <location>
        <begin position="65"/>
        <end position="182"/>
    </location>
</feature>
<keyword evidence="13" id="KW-1185">Reference proteome</keyword>
<evidence type="ECO:0000256" key="1">
    <source>
        <dbReference type="ARBA" id="ARBA00004442"/>
    </source>
</evidence>
<dbReference type="SUPFAM" id="SSF103088">
    <property type="entry name" value="OmpA-like"/>
    <property type="match status" value="1"/>
</dbReference>
<evidence type="ECO:0000256" key="3">
    <source>
        <dbReference type="ARBA" id="ARBA00022729"/>
    </source>
</evidence>
<dbReference type="AlphaFoldDB" id="A0A291M157"/>
<dbReference type="PROSITE" id="PS51123">
    <property type="entry name" value="OMPA_2"/>
    <property type="match status" value="1"/>
</dbReference>
<dbReference type="InterPro" id="IPR050330">
    <property type="entry name" value="Bact_OuterMem_StrucFunc"/>
</dbReference>
<accession>A0A291M157</accession>
<dbReference type="HAMAP" id="MF_02204">
    <property type="entry name" value="Pal"/>
    <property type="match status" value="1"/>
</dbReference>
<gene>
    <name evidence="9" type="primary">pal</name>
    <name evidence="12" type="ORF">CBW24_12240</name>
</gene>
<dbReference type="Gene3D" id="3.30.1330.60">
    <property type="entry name" value="OmpA-like domain"/>
    <property type="match status" value="1"/>
</dbReference>
<dbReference type="PANTHER" id="PTHR30329:SF21">
    <property type="entry name" value="LIPOPROTEIN YIAD-RELATED"/>
    <property type="match status" value="1"/>
</dbReference>
<evidence type="ECO:0000256" key="9">
    <source>
        <dbReference type="HAMAP-Rule" id="MF_02204"/>
    </source>
</evidence>
<dbReference type="KEGG" id="cmag:CBW24_12240"/>
<keyword evidence="3" id="KW-0732">Signal</keyword>
<dbReference type="NCBIfam" id="TIGR02802">
    <property type="entry name" value="Pal_lipo"/>
    <property type="match status" value="1"/>
</dbReference>
<dbReference type="Proteomes" id="UP000219050">
    <property type="component" value="Chromosome"/>
</dbReference>
<dbReference type="InterPro" id="IPR036737">
    <property type="entry name" value="OmpA-like_sf"/>
</dbReference>
<evidence type="ECO:0000313" key="13">
    <source>
        <dbReference type="Proteomes" id="UP000219050"/>
    </source>
</evidence>
<comment type="function">
    <text evidence="9">Part of the Tol-Pal system, which plays a role in outer membrane invagination during cell division and is important for maintaining outer membrane integrity.</text>
</comment>
<dbReference type="InterPro" id="IPR006665">
    <property type="entry name" value="OmpA-like"/>
</dbReference>
<keyword evidence="5" id="KW-0564">Palmitate</keyword>
<evidence type="ECO:0000256" key="5">
    <source>
        <dbReference type="ARBA" id="ARBA00023139"/>
    </source>
</evidence>
<proteinExistence type="inferred from homology"/>
<keyword evidence="2 9" id="KW-0132">Cell division</keyword>
<organism evidence="12 13">
    <name type="scientific">Pacificitalea manganoxidans</name>
    <dbReference type="NCBI Taxonomy" id="1411902"/>
    <lineage>
        <taxon>Bacteria</taxon>
        <taxon>Pseudomonadati</taxon>
        <taxon>Pseudomonadota</taxon>
        <taxon>Alphaproteobacteria</taxon>
        <taxon>Rhodobacterales</taxon>
        <taxon>Paracoccaceae</taxon>
        <taxon>Pacificitalea</taxon>
    </lineage>
</organism>
<keyword evidence="7 12" id="KW-0449">Lipoprotein</keyword>
<dbReference type="OrthoDB" id="9809164at2"/>
<dbReference type="EMBL" id="CP021404">
    <property type="protein sequence ID" value="ATI42696.1"/>
    <property type="molecule type" value="Genomic_DNA"/>
</dbReference>
<evidence type="ECO:0000256" key="6">
    <source>
        <dbReference type="ARBA" id="ARBA00023237"/>
    </source>
</evidence>
<dbReference type="InterPro" id="IPR006664">
    <property type="entry name" value="OMP_bac"/>
</dbReference>
<name>A0A291M157_9RHOB</name>
<reference evidence="12 13" key="1">
    <citation type="submission" date="2017-05" db="EMBL/GenBank/DDBJ databases">
        <title>Comparative genomic and metabolic analysis of manganese-oxidizing mechanisms in Celeribater manganoxidans DY25T: its adaption to the environment of polymetallic nodule.</title>
        <authorList>
            <person name="Wang X."/>
        </authorList>
    </citation>
    <scope>NUCLEOTIDE SEQUENCE [LARGE SCALE GENOMIC DNA]</scope>
    <source>
        <strain evidence="12 13">DY25</strain>
    </source>
</reference>
<dbReference type="Pfam" id="PF00691">
    <property type="entry name" value="OmpA"/>
    <property type="match status" value="1"/>
</dbReference>
<sequence length="184" mass="19312">MTVLSNIFTTRRALRGLALIAVIGAAACTSPDQYAGGGYGADAGLSNQNYSAGAGTGGPSDPRSVAYFNQTVGDRVLFAVDQSTLSDTARNTLSGQATWLQSNPEYTAIIEGHADEQGTREYNLALGARRANAAQEYLISRGISPSRLRTVTYGKERPIEVCSTEACYAKNRRAVTVLAAGAGV</sequence>
<evidence type="ECO:0000259" key="11">
    <source>
        <dbReference type="PROSITE" id="PS51123"/>
    </source>
</evidence>
<keyword evidence="6" id="KW-0998">Cell outer membrane</keyword>
<keyword evidence="4 10" id="KW-0472">Membrane</keyword>
<keyword evidence="8 9" id="KW-0131">Cell cycle</keyword>
<evidence type="ECO:0000256" key="8">
    <source>
        <dbReference type="ARBA" id="ARBA00023306"/>
    </source>
</evidence>
<dbReference type="PRINTS" id="PR01021">
    <property type="entry name" value="OMPADOMAIN"/>
</dbReference>
<comment type="similarity">
    <text evidence="9">Belongs to the Pal lipoprotein family.</text>
</comment>
<comment type="subunit">
    <text evidence="9">The Tol-Pal system is composed of five core proteins: the inner membrane proteins TolA, TolQ and TolR, the periplasmic protein TolB and the outer membrane protein Pal. They form a network linking the inner and outer membranes and the peptidoglycan layer.</text>
</comment>
<dbReference type="PANTHER" id="PTHR30329">
    <property type="entry name" value="STATOR ELEMENT OF FLAGELLAR MOTOR COMPLEX"/>
    <property type="match status" value="1"/>
</dbReference>
<comment type="subcellular location">
    <subcellularLocation>
        <location evidence="1">Cell outer membrane</location>
    </subcellularLocation>
</comment>